<dbReference type="NCBIfam" id="TIGR01244">
    <property type="entry name" value="TIGR01244 family sulfur transferase"/>
    <property type="match status" value="1"/>
</dbReference>
<dbReference type="EMBL" id="FOCI01000001">
    <property type="protein sequence ID" value="SEM51795.1"/>
    <property type="molecule type" value="Genomic_DNA"/>
</dbReference>
<sequence>MRGYQVAMDIRNITPDYAVSPQIDVADVPAIKAAGFDTVICNRPDAEVPPDQQAPALQAAVEAAGMTFVLNPVTHHGLDDDMVTAQSEAAGHGKTLAYCASGTRSTIVWALGQAGHQPPDAIIAAASVAGYDIAGLRGRLGDAD</sequence>
<organism evidence="2 3">
    <name type="scientific">Loktanella fryxellensis</name>
    <dbReference type="NCBI Taxonomy" id="245187"/>
    <lineage>
        <taxon>Bacteria</taxon>
        <taxon>Pseudomonadati</taxon>
        <taxon>Pseudomonadota</taxon>
        <taxon>Alphaproteobacteria</taxon>
        <taxon>Rhodobacterales</taxon>
        <taxon>Roseobacteraceae</taxon>
        <taxon>Loktanella</taxon>
    </lineage>
</organism>
<feature type="domain" description="Beta-lactamase hydrolase-like protein phosphatase-like" evidence="1">
    <location>
        <begin position="9"/>
        <end position="115"/>
    </location>
</feature>
<dbReference type="Pfam" id="PF04273">
    <property type="entry name" value="BLH_phosphatase"/>
    <property type="match status" value="1"/>
</dbReference>
<dbReference type="Gene3D" id="3.90.190.10">
    <property type="entry name" value="Protein tyrosine phosphatase superfamily"/>
    <property type="match status" value="1"/>
</dbReference>
<evidence type="ECO:0000313" key="2">
    <source>
        <dbReference type="EMBL" id="SEM51795.1"/>
    </source>
</evidence>
<accession>A0A1H7Z0R3</accession>
<dbReference type="AlphaFoldDB" id="A0A1H7Z0R3"/>
<proteinExistence type="predicted"/>
<dbReference type="GO" id="GO:0016787">
    <property type="term" value="F:hydrolase activity"/>
    <property type="evidence" value="ECO:0007669"/>
    <property type="project" value="InterPro"/>
</dbReference>
<protein>
    <submittedName>
        <fullName evidence="2">TIGR01244 family protein</fullName>
    </submittedName>
</protein>
<dbReference type="STRING" id="245187.SAMN04488003_101394"/>
<reference evidence="2 3" key="1">
    <citation type="submission" date="2016-10" db="EMBL/GenBank/DDBJ databases">
        <authorList>
            <person name="de Groot N.N."/>
        </authorList>
    </citation>
    <scope>NUCLEOTIDE SEQUENCE [LARGE SCALE GENOMIC DNA]</scope>
    <source>
        <strain evidence="2 3">DSM 16213</strain>
    </source>
</reference>
<keyword evidence="3" id="KW-1185">Reference proteome</keyword>
<evidence type="ECO:0000313" key="3">
    <source>
        <dbReference type="Proteomes" id="UP000199585"/>
    </source>
</evidence>
<dbReference type="CDD" id="cd14503">
    <property type="entry name" value="PTP-bact"/>
    <property type="match status" value="1"/>
</dbReference>
<gene>
    <name evidence="2" type="ORF">SAMN04488003_101394</name>
</gene>
<dbReference type="Proteomes" id="UP000199585">
    <property type="component" value="Unassembled WGS sequence"/>
</dbReference>
<evidence type="ECO:0000259" key="1">
    <source>
        <dbReference type="Pfam" id="PF04273"/>
    </source>
</evidence>
<name>A0A1H7Z0R3_9RHOB</name>
<dbReference type="InterPro" id="IPR029021">
    <property type="entry name" value="Prot-tyrosine_phosphatase-like"/>
</dbReference>
<dbReference type="InterPro" id="IPR005939">
    <property type="entry name" value="BLH_phosphatase-like"/>
</dbReference>